<proteinExistence type="predicted"/>
<evidence type="ECO:0000256" key="2">
    <source>
        <dbReference type="SAM" id="MobiDB-lite"/>
    </source>
</evidence>
<sequence>MSKPSDNPADPFKKALSDTARTMADARDMTVTYSVDPPGLSNDAMRLPQVTRRMTRDEVLLARGTADSLALRHRYHDTGTHARYMPQGEMARELYQAMEDARCEAVGARHMPGTAGNIDARIAHDASRKGYAQIRDRKDAPLPVAASYMIREMATGRDLPSGADHVLDLWRGFIEERAGGTLEGLENVLADQSAFARFTRRMIEDLGFGDQLGDDPDDTGDEDEGTEDDQEDQSEDPDNPDSQGEEDSADDDSSDEDGQSQDAAQADLAMDEDAEDEMSDEAELPEGEAPMDPPPPPPHSEASADYKVFTTANDEEIRAEDLAEPAELERLRAYLDQQLEPLKGAVSRLANKLQRRLQAQQNRSWLFDLEEGTLDAGRLARVVANPTTPLSFKQEKDTEFRDTVVTLLLDNSGSMRGRPISIAAICADVLARTLERCNVKVEILGFTTRAWKGGLSREAWLNDGRSLQPGRLNDLRHIIYKQADAPWRRVRPNLGLMMKEGLLKENIDGEALEWAHRRMLARPEARKILMVISDGAPVDDSTLSVNPANYLERHLRDVIAMVEKRRAVELLAIGIGHDVTRYYDRAVTITDVEQLAGAMTEQLAALFDKDPRARARFVGIRRAS</sequence>
<dbReference type="Pfam" id="PF06213">
    <property type="entry name" value="CobT"/>
    <property type="match status" value="1"/>
</dbReference>
<evidence type="ECO:0000256" key="1">
    <source>
        <dbReference type="NCBIfam" id="TIGR01651"/>
    </source>
</evidence>
<dbReference type="NCBIfam" id="TIGR01651">
    <property type="entry name" value="CobT"/>
    <property type="match status" value="1"/>
</dbReference>
<dbReference type="PIRSF" id="PIRSF031715">
    <property type="entry name" value="Cob_chel_CobT"/>
    <property type="match status" value="1"/>
</dbReference>
<dbReference type="InterPro" id="IPR002035">
    <property type="entry name" value="VWF_A"/>
</dbReference>
<dbReference type="RefSeq" id="WP_249057219.1">
    <property type="nucleotide sequence ID" value="NZ_JALZWP010000004.1"/>
</dbReference>
<feature type="compositionally biased region" description="Acidic residues" evidence="2">
    <location>
        <begin position="212"/>
        <end position="259"/>
    </location>
</feature>
<dbReference type="InterPro" id="IPR036465">
    <property type="entry name" value="vWFA_dom_sf"/>
</dbReference>
<accession>A0ABT0LZY8</accession>
<dbReference type="Pfam" id="PF11775">
    <property type="entry name" value="CobT_C"/>
    <property type="match status" value="1"/>
</dbReference>
<dbReference type="EC" id="6.6.1.2" evidence="1"/>
<evidence type="ECO:0000259" key="3">
    <source>
        <dbReference type="PROSITE" id="PS50234"/>
    </source>
</evidence>
<evidence type="ECO:0000313" key="4">
    <source>
        <dbReference type="EMBL" id="MCL1628186.1"/>
    </source>
</evidence>
<dbReference type="SMART" id="SM00327">
    <property type="entry name" value="VWA"/>
    <property type="match status" value="1"/>
</dbReference>
<comment type="caution">
    <text evidence="4">The sequence shown here is derived from an EMBL/GenBank/DDBJ whole genome shotgun (WGS) entry which is preliminary data.</text>
</comment>
<dbReference type="PANTHER" id="PTHR41248">
    <property type="entry name" value="NORD PROTEIN"/>
    <property type="match status" value="1"/>
</dbReference>
<feature type="domain" description="VWFA" evidence="3">
    <location>
        <begin position="404"/>
        <end position="607"/>
    </location>
</feature>
<keyword evidence="4" id="KW-0436">Ligase</keyword>
<feature type="compositionally biased region" description="Acidic residues" evidence="2">
    <location>
        <begin position="269"/>
        <end position="286"/>
    </location>
</feature>
<dbReference type="PROSITE" id="PS50234">
    <property type="entry name" value="VWFA"/>
    <property type="match status" value="1"/>
</dbReference>
<dbReference type="PANTHER" id="PTHR41248:SF1">
    <property type="entry name" value="NORD PROTEIN"/>
    <property type="match status" value="1"/>
</dbReference>
<dbReference type="InterPro" id="IPR051928">
    <property type="entry name" value="NorD/CobT"/>
</dbReference>
<dbReference type="InterPro" id="IPR025861">
    <property type="entry name" value="CobT_VWA_dom"/>
</dbReference>
<dbReference type="GO" id="GO:0051116">
    <property type="term" value="F:cobaltochelatase activity"/>
    <property type="evidence" value="ECO:0007669"/>
    <property type="project" value="UniProtKB-EC"/>
</dbReference>
<feature type="region of interest" description="Disordered" evidence="2">
    <location>
        <begin position="207"/>
        <end position="303"/>
    </location>
</feature>
<organism evidence="4 5">
    <name type="scientific">Roseinatronobacter domitianus</name>
    <dbReference type="NCBI Taxonomy" id="2940293"/>
    <lineage>
        <taxon>Bacteria</taxon>
        <taxon>Pseudomonadati</taxon>
        <taxon>Pseudomonadota</taxon>
        <taxon>Alphaproteobacteria</taxon>
        <taxon>Rhodobacterales</taxon>
        <taxon>Paracoccaceae</taxon>
        <taxon>Roseinatronobacter</taxon>
    </lineage>
</organism>
<dbReference type="Proteomes" id="UP001202550">
    <property type="component" value="Unassembled WGS sequence"/>
</dbReference>
<gene>
    <name evidence="4" type="primary">cobT</name>
    <name evidence="4" type="ORF">M3N55_05530</name>
</gene>
<dbReference type="CDD" id="cd01454">
    <property type="entry name" value="vWA_norD_type"/>
    <property type="match status" value="1"/>
</dbReference>
<dbReference type="SUPFAM" id="SSF53300">
    <property type="entry name" value="vWA-like"/>
    <property type="match status" value="1"/>
</dbReference>
<dbReference type="InterPro" id="IPR006538">
    <property type="entry name" value="CobT"/>
</dbReference>
<dbReference type="Gene3D" id="3.40.50.410">
    <property type="entry name" value="von Willebrand factor, type A domain"/>
    <property type="match status" value="1"/>
</dbReference>
<protein>
    <recommendedName>
        <fullName evidence="1">Cobaltochelatase subunit CobT</fullName>
        <ecNumber evidence="1">6.6.1.2</ecNumber>
    </recommendedName>
</protein>
<dbReference type="EMBL" id="JALZWP010000004">
    <property type="protein sequence ID" value="MCL1628186.1"/>
    <property type="molecule type" value="Genomic_DNA"/>
</dbReference>
<evidence type="ECO:0000313" key="5">
    <source>
        <dbReference type="Proteomes" id="UP001202550"/>
    </source>
</evidence>
<name>A0ABT0LZY8_9RHOB</name>
<reference evidence="4 5" key="1">
    <citation type="submission" date="2022-05" db="EMBL/GenBank/DDBJ databases">
        <title>Seasonal and diel survey of microbial diversity of the Tyrrhenian coast.</title>
        <authorList>
            <person name="Gattoni G."/>
            <person name="Corral P."/>
        </authorList>
    </citation>
    <scope>NUCLEOTIDE SEQUENCE [LARGE SCALE GENOMIC DNA]</scope>
    <source>
        <strain evidence="4 5">V10</strain>
    </source>
</reference>
<keyword evidence="5" id="KW-1185">Reference proteome</keyword>